<evidence type="ECO:0000313" key="2">
    <source>
        <dbReference type="EMBL" id="ETS75936.1"/>
    </source>
</evidence>
<evidence type="ECO:0000313" key="3">
    <source>
        <dbReference type="Proteomes" id="UP000030651"/>
    </source>
</evidence>
<keyword evidence="3" id="KW-1185">Reference proteome</keyword>
<dbReference type="SUPFAM" id="SSF82199">
    <property type="entry name" value="SET domain"/>
    <property type="match status" value="1"/>
</dbReference>
<dbReference type="Pfam" id="PF00856">
    <property type="entry name" value="SET"/>
    <property type="match status" value="1"/>
</dbReference>
<protein>
    <recommendedName>
        <fullName evidence="1">SET domain-containing protein</fullName>
    </recommendedName>
</protein>
<dbReference type="GeneID" id="19277893"/>
<dbReference type="Gene3D" id="1.10.220.160">
    <property type="match status" value="1"/>
</dbReference>
<dbReference type="Gene3D" id="6.10.140.2220">
    <property type="match status" value="1"/>
</dbReference>
<dbReference type="PANTHER" id="PTHR12197">
    <property type="entry name" value="HISTONE-LYSINE N-METHYLTRANSFERASE SMYD"/>
    <property type="match status" value="1"/>
</dbReference>
<feature type="domain" description="SET" evidence="1">
    <location>
        <begin position="50"/>
        <end position="329"/>
    </location>
</feature>
<organism evidence="2 3">
    <name type="scientific">Pestalotiopsis fici (strain W106-1 / CGMCC3.15140)</name>
    <dbReference type="NCBI Taxonomy" id="1229662"/>
    <lineage>
        <taxon>Eukaryota</taxon>
        <taxon>Fungi</taxon>
        <taxon>Dikarya</taxon>
        <taxon>Ascomycota</taxon>
        <taxon>Pezizomycotina</taxon>
        <taxon>Sordariomycetes</taxon>
        <taxon>Xylariomycetidae</taxon>
        <taxon>Amphisphaeriales</taxon>
        <taxon>Sporocadaceae</taxon>
        <taxon>Pestalotiopsis</taxon>
    </lineage>
</organism>
<dbReference type="eggNOG" id="KOG2084">
    <property type="taxonomic scope" value="Eukaryota"/>
</dbReference>
<dbReference type="AlphaFoldDB" id="W3WSX9"/>
<dbReference type="InterPro" id="IPR050869">
    <property type="entry name" value="H3K4_H4K5_MeTrfase"/>
</dbReference>
<dbReference type="STRING" id="1229662.W3WSX9"/>
<dbReference type="KEGG" id="pfy:PFICI_12880"/>
<proteinExistence type="predicted"/>
<evidence type="ECO:0000259" key="1">
    <source>
        <dbReference type="PROSITE" id="PS50280"/>
    </source>
</evidence>
<dbReference type="EMBL" id="KI912118">
    <property type="protein sequence ID" value="ETS75936.1"/>
    <property type="molecule type" value="Genomic_DNA"/>
</dbReference>
<dbReference type="RefSeq" id="XP_007839652.1">
    <property type="nucleotide sequence ID" value="XM_007841461.1"/>
</dbReference>
<name>W3WSX9_PESFW</name>
<dbReference type="InterPro" id="IPR001214">
    <property type="entry name" value="SET_dom"/>
</dbReference>
<gene>
    <name evidence="2" type="ORF">PFICI_12880</name>
</gene>
<dbReference type="HOGENOM" id="CLU_070656_0_0_1"/>
<dbReference type="Gene3D" id="2.170.270.10">
    <property type="entry name" value="SET domain"/>
    <property type="match status" value="1"/>
</dbReference>
<dbReference type="PROSITE" id="PS50280">
    <property type="entry name" value="SET"/>
    <property type="match status" value="1"/>
</dbReference>
<dbReference type="CDD" id="cd20071">
    <property type="entry name" value="SET_SMYD"/>
    <property type="match status" value="1"/>
</dbReference>
<dbReference type="PANTHER" id="PTHR12197:SF292">
    <property type="entry name" value="SET DOMAIN-CONTAINING PROTEIN"/>
    <property type="match status" value="1"/>
</dbReference>
<dbReference type="OMA" id="LWIIVRM"/>
<dbReference type="Proteomes" id="UP000030651">
    <property type="component" value="Unassembled WGS sequence"/>
</dbReference>
<dbReference type="InterPro" id="IPR046341">
    <property type="entry name" value="SET_dom_sf"/>
</dbReference>
<dbReference type="InParanoid" id="W3WSX9"/>
<accession>W3WSX9</accession>
<reference evidence="3" key="1">
    <citation type="journal article" date="2015" name="BMC Genomics">
        <title>Genomic and transcriptomic analysis of the endophytic fungus Pestalotiopsis fici reveals its lifestyle and high potential for synthesis of natural products.</title>
        <authorList>
            <person name="Wang X."/>
            <person name="Zhang X."/>
            <person name="Liu L."/>
            <person name="Xiang M."/>
            <person name="Wang W."/>
            <person name="Sun X."/>
            <person name="Che Y."/>
            <person name="Guo L."/>
            <person name="Liu G."/>
            <person name="Guo L."/>
            <person name="Wang C."/>
            <person name="Yin W.B."/>
            <person name="Stadler M."/>
            <person name="Zhang X."/>
            <person name="Liu X."/>
        </authorList>
    </citation>
    <scope>NUCLEOTIDE SEQUENCE [LARGE SCALE GENOMIC DNA]</scope>
    <source>
        <strain evidence="3">W106-1 / CGMCC3.15140</strain>
    </source>
</reference>
<dbReference type="OrthoDB" id="1028014at2759"/>
<sequence length="368" mass="41322">MATLTQTFPFTDPAGLKNISPASKDIGIGGRNTAVQFANPLTQGILYLHPHLSQARDPVKGRILSTNGPIRAGELLMADLPYAVVPVTDGGSSDGVVCSNLGCSRQIPRQASKSAHCHHGCSSDIRWCNQRCKDEDQNRHAFECFWLKKCGARARQELGDHDYHMLWIIVRMLAARYLERHGATPTNVRQQFSRQDQFVSGWKGVEMLRTNRQAWPPSQIAHWSTLVKVYLQNESLLPETLPVDDLVNIICAEETNVFELCPGPTEIFPGQELDICRGKQYGLALFLRITLANHSCIPNVTHQADDRGRMMVTALRDIASGEECCTSYFDLSEYVDLDARRKKTEELFTFTCQCPRCLEEEQLIKNGE</sequence>